<feature type="domain" description="NERD" evidence="1">
    <location>
        <begin position="37"/>
        <end position="147"/>
    </location>
</feature>
<dbReference type="OrthoDB" id="2164794at2"/>
<dbReference type="Proteomes" id="UP000287156">
    <property type="component" value="Unassembled WGS sequence"/>
</dbReference>
<organism evidence="2 3">
    <name type="scientific">Siminovitchia acidinfaciens</name>
    <dbReference type="NCBI Taxonomy" id="2321395"/>
    <lineage>
        <taxon>Bacteria</taxon>
        <taxon>Bacillati</taxon>
        <taxon>Bacillota</taxon>
        <taxon>Bacilli</taxon>
        <taxon>Bacillales</taxon>
        <taxon>Bacillaceae</taxon>
        <taxon>Siminovitchia</taxon>
    </lineage>
</organism>
<comment type="caution">
    <text evidence="2">The sequence shown here is derived from an EMBL/GenBank/DDBJ whole genome shotgun (WGS) entry which is preliminary data.</text>
</comment>
<sequence length="302" mass="34951">MIIKAYQEPPSLDVFRYLIQRSELPPESTQLFFRMEKGHEGEQKMAGLLEGLPDNWVILHDLLLECNNSAFQIDALLISNELIYLLEVKNFEGDFYIESDQWFTGAGREIQNPVLQLNRSESLLRQLLRKLGLNLPVKGLIIFTHPEFALFQAPLNSPIVLPSQLNRFITQLRKNPAKPTQHLKRFAEKLAELHIEESPYERLPHYEYQQLEKGIVCAVCSSLLISFVHDRRILCTQCGDDEALDASIMRSIKQFQLLFPNKKLTTNVIYDWCKIIDSKKTIRRVLRGNFSAAGFGKHTYYL</sequence>
<protein>
    <submittedName>
        <fullName evidence="2">NERD domain-containing protein</fullName>
    </submittedName>
</protein>
<evidence type="ECO:0000259" key="1">
    <source>
        <dbReference type="PROSITE" id="PS50965"/>
    </source>
</evidence>
<dbReference type="InterPro" id="IPR011528">
    <property type="entry name" value="NERD"/>
</dbReference>
<evidence type="ECO:0000313" key="3">
    <source>
        <dbReference type="Proteomes" id="UP000287156"/>
    </source>
</evidence>
<gene>
    <name evidence="2" type="ORF">D4T97_004640</name>
</gene>
<dbReference type="Pfam" id="PF08378">
    <property type="entry name" value="NERD"/>
    <property type="match status" value="1"/>
</dbReference>
<dbReference type="EMBL" id="QYTV02000002">
    <property type="protein sequence ID" value="RST76081.1"/>
    <property type="molecule type" value="Genomic_DNA"/>
</dbReference>
<keyword evidence="3" id="KW-1185">Reference proteome</keyword>
<accession>A0A429Y3V6</accession>
<dbReference type="PROSITE" id="PS50965">
    <property type="entry name" value="NERD"/>
    <property type="match status" value="1"/>
</dbReference>
<reference evidence="2" key="1">
    <citation type="submission" date="2018-12" db="EMBL/GenBank/DDBJ databases">
        <authorList>
            <person name="Sun L."/>
            <person name="Chen Z."/>
        </authorList>
    </citation>
    <scope>NUCLEOTIDE SEQUENCE [LARGE SCALE GENOMIC DNA]</scope>
    <source>
        <strain evidence="2">3-2-2</strain>
    </source>
</reference>
<dbReference type="AlphaFoldDB" id="A0A429Y3V6"/>
<proteinExistence type="predicted"/>
<evidence type="ECO:0000313" key="2">
    <source>
        <dbReference type="EMBL" id="RST76081.1"/>
    </source>
</evidence>
<name>A0A429Y3V6_9BACI</name>